<dbReference type="GO" id="GO:0019369">
    <property type="term" value="P:arachidonate metabolic process"/>
    <property type="evidence" value="ECO:0007669"/>
    <property type="project" value="TreeGrafter"/>
</dbReference>
<feature type="short sequence motif" description="GXGXXG" evidence="4">
    <location>
        <begin position="361"/>
        <end position="366"/>
    </location>
</feature>
<gene>
    <name evidence="6" type="ORF">M422DRAFT_60526</name>
</gene>
<dbReference type="PANTHER" id="PTHR24185:SF1">
    <property type="entry name" value="CALCIUM-INDEPENDENT PHOSPHOLIPASE A2-GAMMA"/>
    <property type="match status" value="1"/>
</dbReference>
<dbReference type="SUPFAM" id="SSF52151">
    <property type="entry name" value="FabD/lysophospholipase-like"/>
    <property type="match status" value="1"/>
</dbReference>
<evidence type="ECO:0000259" key="5">
    <source>
        <dbReference type="PROSITE" id="PS51635"/>
    </source>
</evidence>
<dbReference type="OrthoDB" id="630895at2759"/>
<feature type="short sequence motif" description="GXSXG" evidence="4">
    <location>
        <begin position="400"/>
        <end position="404"/>
    </location>
</feature>
<dbReference type="EMBL" id="KN837140">
    <property type="protein sequence ID" value="KIJ40903.1"/>
    <property type="molecule type" value="Genomic_DNA"/>
</dbReference>
<dbReference type="InterPro" id="IPR016035">
    <property type="entry name" value="Acyl_Trfase/lysoPLipase"/>
</dbReference>
<evidence type="ECO:0000313" key="6">
    <source>
        <dbReference type="EMBL" id="KIJ40903.1"/>
    </source>
</evidence>
<feature type="short sequence motif" description="DGA/G" evidence="4">
    <location>
        <begin position="547"/>
        <end position="549"/>
    </location>
</feature>
<dbReference type="Gene3D" id="3.40.1090.10">
    <property type="entry name" value="Cytosolic phospholipase A2 catalytic domain"/>
    <property type="match status" value="1"/>
</dbReference>
<sequence length="713" mass="79571">MHGSGRHLVYIWLFDSINFNISFKSGPVDRTFCYRAVQLQLYTDSCHQGYVDDYKQGCWSWFEVVILKDANATEPLVRDGKVYSWRSHENRLDSKLDVARHFGVIFDRRAEILDALEPGNCIGVMLCTRFPGWVNDAGEDIFSPMSWTLNTADTPDDIPEAIKDGMYTLTLTTDCYVKSADSNLVSKIWFTTPILDEYTISHIQDIRLFTFAHRQAHASLDSKGTWSWFDLCILESSEATTPKMNQGVRSLVWLSHEISPDATGPGYDINQEGIHFTGQHELISLLKSRDVIGVRVCARFKDWELSTRNGRLVVRISNQGTRRDPRPPKEDWRAVYRANKELQELHRKYMQAFGREWRENGGGVRGVSSLRILDAVMNEVGRQAGTPAPKPCDYFDMIAGTSTGGLVAIMLGRLRMTIAQCMEAYDTLSRSIFDASMLQKAGNANSSGARYSPKGLEDAIKAIVKTYGSAKDGEEIMRDTQDGCKVFVVSCNAKDLSNAPPIHFRTFTNAKVEKSFADYKIWEAARATTAAPTYFPSINLGGHEYVDGGLRCNNPVMNLLTEAALMYGGAGPYACVLTIGTGVASNVALPSSGNNVLTNLWGAAKSGFSLFELSLKTGELQNYFAGPMVGEKAYFRFNVAGEKIAEHFETERSGLFLMNKKEVLYPDNWKDINIDLADWKGMGDFAGKTSDWLKTQQSRIESCASVLRKPTKA</sequence>
<feature type="active site" description="Proton acceptor" evidence="4">
    <location>
        <position position="547"/>
    </location>
</feature>
<reference evidence="6 7" key="1">
    <citation type="submission" date="2014-06" db="EMBL/GenBank/DDBJ databases">
        <title>Evolutionary Origins and Diversification of the Mycorrhizal Mutualists.</title>
        <authorList>
            <consortium name="DOE Joint Genome Institute"/>
            <consortium name="Mycorrhizal Genomics Consortium"/>
            <person name="Kohler A."/>
            <person name="Kuo A."/>
            <person name="Nagy L.G."/>
            <person name="Floudas D."/>
            <person name="Copeland A."/>
            <person name="Barry K.W."/>
            <person name="Cichocki N."/>
            <person name="Veneault-Fourrey C."/>
            <person name="LaButti K."/>
            <person name="Lindquist E.A."/>
            <person name="Lipzen A."/>
            <person name="Lundell T."/>
            <person name="Morin E."/>
            <person name="Murat C."/>
            <person name="Riley R."/>
            <person name="Ohm R."/>
            <person name="Sun H."/>
            <person name="Tunlid A."/>
            <person name="Henrissat B."/>
            <person name="Grigoriev I.V."/>
            <person name="Hibbett D.S."/>
            <person name="Martin F."/>
        </authorList>
    </citation>
    <scope>NUCLEOTIDE SEQUENCE [LARGE SCALE GENOMIC DNA]</scope>
    <source>
        <strain evidence="6 7">SS14</strain>
    </source>
</reference>
<dbReference type="AlphaFoldDB" id="A0A0C9UCU2"/>
<keyword evidence="7" id="KW-1185">Reference proteome</keyword>
<dbReference type="GO" id="GO:0046486">
    <property type="term" value="P:glycerolipid metabolic process"/>
    <property type="evidence" value="ECO:0007669"/>
    <property type="project" value="UniProtKB-ARBA"/>
</dbReference>
<dbReference type="InterPro" id="IPR002641">
    <property type="entry name" value="PNPLA_dom"/>
</dbReference>
<feature type="active site" description="Nucleophile" evidence="4">
    <location>
        <position position="402"/>
    </location>
</feature>
<dbReference type="Pfam" id="PF01734">
    <property type="entry name" value="Patatin"/>
    <property type="match status" value="1"/>
</dbReference>
<dbReference type="HOGENOM" id="CLU_022435_0_0_1"/>
<evidence type="ECO:0000256" key="3">
    <source>
        <dbReference type="ARBA" id="ARBA00023098"/>
    </source>
</evidence>
<evidence type="ECO:0000256" key="4">
    <source>
        <dbReference type="PROSITE-ProRule" id="PRU01161"/>
    </source>
</evidence>
<keyword evidence="3 4" id="KW-0443">Lipid metabolism</keyword>
<dbReference type="Proteomes" id="UP000054279">
    <property type="component" value="Unassembled WGS sequence"/>
</dbReference>
<protein>
    <recommendedName>
        <fullName evidence="5">PNPLA domain-containing protein</fullName>
    </recommendedName>
</protein>
<keyword evidence="1 4" id="KW-0378">Hydrolase</keyword>
<accession>A0A0C9UCU2</accession>
<keyword evidence="2 4" id="KW-0442">Lipid degradation</keyword>
<evidence type="ECO:0000313" key="7">
    <source>
        <dbReference type="Proteomes" id="UP000054279"/>
    </source>
</evidence>
<dbReference type="GO" id="GO:0047499">
    <property type="term" value="F:calcium-independent phospholipase A2 activity"/>
    <property type="evidence" value="ECO:0007669"/>
    <property type="project" value="TreeGrafter"/>
</dbReference>
<evidence type="ECO:0000256" key="2">
    <source>
        <dbReference type="ARBA" id="ARBA00022963"/>
    </source>
</evidence>
<feature type="domain" description="PNPLA" evidence="5">
    <location>
        <begin position="357"/>
        <end position="560"/>
    </location>
</feature>
<name>A0A0C9UCU2_SPHS4</name>
<evidence type="ECO:0000256" key="1">
    <source>
        <dbReference type="ARBA" id="ARBA00022801"/>
    </source>
</evidence>
<dbReference type="GO" id="GO:0016042">
    <property type="term" value="P:lipid catabolic process"/>
    <property type="evidence" value="ECO:0007669"/>
    <property type="project" value="UniProtKB-UniRule"/>
</dbReference>
<dbReference type="PROSITE" id="PS51635">
    <property type="entry name" value="PNPLA"/>
    <property type="match status" value="1"/>
</dbReference>
<organism evidence="6 7">
    <name type="scientific">Sphaerobolus stellatus (strain SS14)</name>
    <dbReference type="NCBI Taxonomy" id="990650"/>
    <lineage>
        <taxon>Eukaryota</taxon>
        <taxon>Fungi</taxon>
        <taxon>Dikarya</taxon>
        <taxon>Basidiomycota</taxon>
        <taxon>Agaricomycotina</taxon>
        <taxon>Agaricomycetes</taxon>
        <taxon>Phallomycetidae</taxon>
        <taxon>Geastrales</taxon>
        <taxon>Sphaerobolaceae</taxon>
        <taxon>Sphaerobolus</taxon>
    </lineage>
</organism>
<dbReference type="PANTHER" id="PTHR24185">
    <property type="entry name" value="CALCIUM-INDEPENDENT PHOSPHOLIPASE A2-GAMMA"/>
    <property type="match status" value="1"/>
</dbReference>
<proteinExistence type="predicted"/>
<dbReference type="GO" id="GO:0016020">
    <property type="term" value="C:membrane"/>
    <property type="evidence" value="ECO:0007669"/>
    <property type="project" value="TreeGrafter"/>
</dbReference>